<dbReference type="InterPro" id="IPR022085">
    <property type="entry name" value="OpdG"/>
</dbReference>
<protein>
    <submittedName>
        <fullName evidence="1">Uncharacterized protein</fullName>
    </submittedName>
</protein>
<organism evidence="1 2">
    <name type="scientific">Aspergillus saccharolyticus JOP 1030-1</name>
    <dbReference type="NCBI Taxonomy" id="1450539"/>
    <lineage>
        <taxon>Eukaryota</taxon>
        <taxon>Fungi</taxon>
        <taxon>Dikarya</taxon>
        <taxon>Ascomycota</taxon>
        <taxon>Pezizomycotina</taxon>
        <taxon>Eurotiomycetes</taxon>
        <taxon>Eurotiomycetidae</taxon>
        <taxon>Eurotiales</taxon>
        <taxon>Aspergillaceae</taxon>
        <taxon>Aspergillus</taxon>
        <taxon>Aspergillus subgen. Circumdati</taxon>
    </lineage>
</organism>
<sequence>MDVESASKPQVLNGWFTIMHSVVDAQLEPENGAYHLNALISVLCPEFQSFSQQFWIVCDACLGNPVRWAYGGIESGLQPDNATDALVRVFWGYVIKIARDISYHDNERQARLVDLIHALAHLVSAGDHLGNCGSDGMENIDPLKGSVPMGPFLSLEFDREEWINRTSFMARMMGRQLRSWKMFAIWELRSALEYPQSIPDGVDFHVGVVREWILHAGAELYRQRKEGVLTECEQRSTSPGPLYYGKADLCLERWAFWKERLLDLAKDASPELQKTAVSVVEHMNDIEDKAQGNLKKRSASAAFE</sequence>
<evidence type="ECO:0000313" key="2">
    <source>
        <dbReference type="Proteomes" id="UP000248349"/>
    </source>
</evidence>
<dbReference type="InterPro" id="IPR053204">
    <property type="entry name" value="Oxopyrrolidines_Biosynth-assoc"/>
</dbReference>
<proteinExistence type="predicted"/>
<dbReference type="STRING" id="1450539.A0A318ZIQ2"/>
<dbReference type="GeneID" id="37079735"/>
<dbReference type="OrthoDB" id="4474209at2759"/>
<dbReference type="Proteomes" id="UP000248349">
    <property type="component" value="Unassembled WGS sequence"/>
</dbReference>
<dbReference type="AlphaFoldDB" id="A0A318ZIQ2"/>
<dbReference type="PANTHER" id="PTHR38797">
    <property type="entry name" value="NUCLEAR PORE COMPLEX PROTEIN NUP85-RELATED"/>
    <property type="match status" value="1"/>
</dbReference>
<accession>A0A318ZIQ2</accession>
<evidence type="ECO:0000313" key="1">
    <source>
        <dbReference type="EMBL" id="PYH46224.1"/>
    </source>
</evidence>
<gene>
    <name evidence="1" type="ORF">BP01DRAFT_397446</name>
</gene>
<name>A0A318ZIQ2_9EURO</name>
<dbReference type="EMBL" id="KZ821228">
    <property type="protein sequence ID" value="PYH46224.1"/>
    <property type="molecule type" value="Genomic_DNA"/>
</dbReference>
<dbReference type="RefSeq" id="XP_025432206.1">
    <property type="nucleotide sequence ID" value="XM_025578506.1"/>
</dbReference>
<keyword evidence="2" id="KW-1185">Reference proteome</keyword>
<reference evidence="1 2" key="1">
    <citation type="submission" date="2016-12" db="EMBL/GenBank/DDBJ databases">
        <title>The genomes of Aspergillus section Nigri reveals drivers in fungal speciation.</title>
        <authorList>
            <consortium name="DOE Joint Genome Institute"/>
            <person name="Vesth T.C."/>
            <person name="Nybo J."/>
            <person name="Theobald S."/>
            <person name="Brandl J."/>
            <person name="Frisvad J.C."/>
            <person name="Nielsen K.F."/>
            <person name="Lyhne E.K."/>
            <person name="Kogle M.E."/>
            <person name="Kuo A."/>
            <person name="Riley R."/>
            <person name="Clum A."/>
            <person name="Nolan M."/>
            <person name="Lipzen A."/>
            <person name="Salamov A."/>
            <person name="Henrissat B."/>
            <person name="Wiebenga A."/>
            <person name="De Vries R.P."/>
            <person name="Grigoriev I.V."/>
            <person name="Mortensen U.H."/>
            <person name="Andersen M.R."/>
            <person name="Baker S.E."/>
        </authorList>
    </citation>
    <scope>NUCLEOTIDE SEQUENCE [LARGE SCALE GENOMIC DNA]</scope>
    <source>
        <strain evidence="1 2">JOP 1030-1</strain>
    </source>
</reference>
<dbReference type="Pfam" id="PF12311">
    <property type="entry name" value="DUF3632"/>
    <property type="match status" value="1"/>
</dbReference>
<dbReference type="PANTHER" id="PTHR38797:SF4">
    <property type="entry name" value="NUCLEAR PORE COMPLEX PROTEIN NUP85"/>
    <property type="match status" value="1"/>
</dbReference>